<protein>
    <submittedName>
        <fullName evidence="2">Uncharacterized protein</fullName>
    </submittedName>
</protein>
<feature type="compositionally biased region" description="Low complexity" evidence="1">
    <location>
        <begin position="227"/>
        <end position="239"/>
    </location>
</feature>
<feature type="region of interest" description="Disordered" evidence="1">
    <location>
        <begin position="220"/>
        <end position="282"/>
    </location>
</feature>
<gene>
    <name evidence="2" type="ORF">WOLCODRAFT_156183</name>
</gene>
<dbReference type="Proteomes" id="UP000218811">
    <property type="component" value="Unassembled WGS sequence"/>
</dbReference>
<dbReference type="EMBL" id="KB467854">
    <property type="protein sequence ID" value="PCH35485.1"/>
    <property type="molecule type" value="Genomic_DNA"/>
</dbReference>
<evidence type="ECO:0000256" key="1">
    <source>
        <dbReference type="SAM" id="MobiDB-lite"/>
    </source>
</evidence>
<dbReference type="AlphaFoldDB" id="A0A2H3J1C1"/>
<keyword evidence="3" id="KW-1185">Reference proteome</keyword>
<evidence type="ECO:0000313" key="2">
    <source>
        <dbReference type="EMBL" id="PCH35485.1"/>
    </source>
</evidence>
<reference evidence="2 3" key="1">
    <citation type="journal article" date="2012" name="Science">
        <title>The Paleozoic origin of enzymatic lignin decomposition reconstructed from 31 fungal genomes.</title>
        <authorList>
            <person name="Floudas D."/>
            <person name="Binder M."/>
            <person name="Riley R."/>
            <person name="Barry K."/>
            <person name="Blanchette R.A."/>
            <person name="Henrissat B."/>
            <person name="Martinez A.T."/>
            <person name="Otillar R."/>
            <person name="Spatafora J.W."/>
            <person name="Yadav J.S."/>
            <person name="Aerts A."/>
            <person name="Benoit I."/>
            <person name="Boyd A."/>
            <person name="Carlson A."/>
            <person name="Copeland A."/>
            <person name="Coutinho P.M."/>
            <person name="de Vries R.P."/>
            <person name="Ferreira P."/>
            <person name="Findley K."/>
            <person name="Foster B."/>
            <person name="Gaskell J."/>
            <person name="Glotzer D."/>
            <person name="Gorecki P."/>
            <person name="Heitman J."/>
            <person name="Hesse C."/>
            <person name="Hori C."/>
            <person name="Igarashi K."/>
            <person name="Jurgens J.A."/>
            <person name="Kallen N."/>
            <person name="Kersten P."/>
            <person name="Kohler A."/>
            <person name="Kuees U."/>
            <person name="Kumar T.K.A."/>
            <person name="Kuo A."/>
            <person name="LaButti K."/>
            <person name="Larrondo L.F."/>
            <person name="Lindquist E."/>
            <person name="Ling A."/>
            <person name="Lombard V."/>
            <person name="Lucas S."/>
            <person name="Lundell T."/>
            <person name="Martin R."/>
            <person name="McLaughlin D.J."/>
            <person name="Morgenstern I."/>
            <person name="Morin E."/>
            <person name="Murat C."/>
            <person name="Nagy L.G."/>
            <person name="Nolan M."/>
            <person name="Ohm R.A."/>
            <person name="Patyshakuliyeva A."/>
            <person name="Rokas A."/>
            <person name="Ruiz-Duenas F.J."/>
            <person name="Sabat G."/>
            <person name="Salamov A."/>
            <person name="Samejima M."/>
            <person name="Schmutz J."/>
            <person name="Slot J.C."/>
            <person name="St John F."/>
            <person name="Stenlid J."/>
            <person name="Sun H."/>
            <person name="Sun S."/>
            <person name="Syed K."/>
            <person name="Tsang A."/>
            <person name="Wiebenga A."/>
            <person name="Young D."/>
            <person name="Pisabarro A."/>
            <person name="Eastwood D.C."/>
            <person name="Martin F."/>
            <person name="Cullen D."/>
            <person name="Grigoriev I.V."/>
            <person name="Hibbett D.S."/>
        </authorList>
    </citation>
    <scope>NUCLEOTIDE SEQUENCE [LARGE SCALE GENOMIC DNA]</scope>
    <source>
        <strain evidence="2 3">MD-104</strain>
    </source>
</reference>
<feature type="compositionally biased region" description="Low complexity" evidence="1">
    <location>
        <begin position="248"/>
        <end position="261"/>
    </location>
</feature>
<accession>A0A2H3J1C1</accession>
<proteinExistence type="predicted"/>
<feature type="region of interest" description="Disordered" evidence="1">
    <location>
        <begin position="301"/>
        <end position="344"/>
    </location>
</feature>
<organism evidence="2 3">
    <name type="scientific">Wolfiporia cocos (strain MD-104)</name>
    <name type="common">Brown rot fungus</name>
    <dbReference type="NCBI Taxonomy" id="742152"/>
    <lineage>
        <taxon>Eukaryota</taxon>
        <taxon>Fungi</taxon>
        <taxon>Dikarya</taxon>
        <taxon>Basidiomycota</taxon>
        <taxon>Agaricomycotina</taxon>
        <taxon>Agaricomycetes</taxon>
        <taxon>Polyporales</taxon>
        <taxon>Phaeolaceae</taxon>
        <taxon>Wolfiporia</taxon>
    </lineage>
</organism>
<name>A0A2H3J1C1_WOLCO</name>
<sequence>MLTPQPTDPTARPATPSLRRSLAIRMGYQTGRSYGCSEEAHLRMQHALTWHRSDSPPGGHPTPWTDRFELVQELTAIFDEYQDITECIVQLERTVLWQRQRLRHNLEQWIDHLGASAPSRIRREFNEVEAGPRRPPRQRSPIPSMPSWLLEDDELARITEPPPPTGLDAENQRALLLIHEAANDAQFERGQAVLGLPPRHPLPGLTTRLVDDLHQLRSSAVRNGSETTPPGTTPFTPCPDGSANRYGSTTTISGTSQETTSATSPQPDHHLDPPKPSPVDAAAAPIIGSSTALTIAAPRAELPSRGIDEESAHPIRSGSLRPRLLSPMEMQGTTTPIPRPFEWP</sequence>
<feature type="region of interest" description="Disordered" evidence="1">
    <location>
        <begin position="127"/>
        <end position="147"/>
    </location>
</feature>
<evidence type="ECO:0000313" key="3">
    <source>
        <dbReference type="Proteomes" id="UP000218811"/>
    </source>
</evidence>